<evidence type="ECO:0000313" key="1">
    <source>
        <dbReference type="EMBL" id="OBZ90697.1"/>
    </source>
</evidence>
<reference evidence="1 2" key="1">
    <citation type="submission" date="2016-03" db="EMBL/GenBank/DDBJ databases">
        <title>Choanephora cucurbitarum.</title>
        <authorList>
            <person name="Min B."/>
            <person name="Park H."/>
            <person name="Park J.-H."/>
            <person name="Shin H.-D."/>
            <person name="Choi I.-G."/>
        </authorList>
    </citation>
    <scope>NUCLEOTIDE SEQUENCE [LARGE SCALE GENOMIC DNA]</scope>
    <source>
        <strain evidence="1 2">KUS-F28377</strain>
    </source>
</reference>
<protein>
    <submittedName>
        <fullName evidence="1">Uncharacterized protein</fullName>
    </submittedName>
</protein>
<comment type="caution">
    <text evidence="1">The sequence shown here is derived from an EMBL/GenBank/DDBJ whole genome shotgun (WGS) entry which is preliminary data.</text>
</comment>
<name>A0A1C7NNM9_9FUNG</name>
<dbReference type="Proteomes" id="UP000093000">
    <property type="component" value="Unassembled WGS sequence"/>
</dbReference>
<evidence type="ECO:0000313" key="2">
    <source>
        <dbReference type="Proteomes" id="UP000093000"/>
    </source>
</evidence>
<keyword evidence="2" id="KW-1185">Reference proteome</keyword>
<accession>A0A1C7NNM9</accession>
<proteinExistence type="predicted"/>
<dbReference type="OrthoDB" id="2290843at2759"/>
<organism evidence="1 2">
    <name type="scientific">Choanephora cucurbitarum</name>
    <dbReference type="NCBI Taxonomy" id="101091"/>
    <lineage>
        <taxon>Eukaryota</taxon>
        <taxon>Fungi</taxon>
        <taxon>Fungi incertae sedis</taxon>
        <taxon>Mucoromycota</taxon>
        <taxon>Mucoromycotina</taxon>
        <taxon>Mucoromycetes</taxon>
        <taxon>Mucorales</taxon>
        <taxon>Mucorineae</taxon>
        <taxon>Choanephoraceae</taxon>
        <taxon>Choanephoroideae</taxon>
        <taxon>Choanephora</taxon>
    </lineage>
</organism>
<dbReference type="InParanoid" id="A0A1C7NNM9"/>
<dbReference type="AlphaFoldDB" id="A0A1C7NNM9"/>
<gene>
    <name evidence="1" type="ORF">A0J61_01247</name>
</gene>
<dbReference type="EMBL" id="LUGH01000037">
    <property type="protein sequence ID" value="OBZ90697.1"/>
    <property type="molecule type" value="Genomic_DNA"/>
</dbReference>
<sequence length="148" mass="17290">MHFYSNKQKLNELHTEYENVAQLRLDQLNAIQTQWQFYQEDTKPSRKKEILKRQADFEKDLELAQKESDSVVNQQAICHQLVDILKAQDRIQILNQSDSSDSTVDFSVVIIPHDILELFWSVGIKDVPVTKSDIPSTILYLEDMLKKL</sequence>